<evidence type="ECO:0000313" key="4">
    <source>
        <dbReference type="Proteomes" id="UP000654075"/>
    </source>
</evidence>
<keyword evidence="1" id="KW-0175">Coiled coil</keyword>
<name>A0A813H0I1_POLGL</name>
<evidence type="ECO:0000256" key="2">
    <source>
        <dbReference type="SAM" id="MobiDB-lite"/>
    </source>
</evidence>
<feature type="region of interest" description="Disordered" evidence="2">
    <location>
        <begin position="137"/>
        <end position="175"/>
    </location>
</feature>
<sequence length="632" mass="66564">MVEAASGRSWMLRGVSSLVTRGDVDDVEDLFAARRRPAFGAPGPRPTGRALVDPAIWSPPRPAAVAIQQRQAVPGPLTLRASPSAPTLGFGSGGSSCSRSQTPAQASATLSPTRPHGCGVIVMISPSSARAVSVGGIGNGVRGPPPSVSIVRQPSSGVGEFSSLSSSPSRQRSAPVLLRAPQESWQPSHSTWAAARSVPSSEGPWVHSPKEARGAATAAESIVQVSCAPATSSRGPRRPNAGLSQHAARVVESLCRRAQREFLGSCIRGWVAVLGRNQELLEDAELLPESSRQSVAASARASRETQERLAQAEAECRALRRQVEEAAASAQSAEAELLRRSASEFRRLQEMMAELQRLQEEAPRLQRLPQRPGRCSPPREVLASLAATASHAWLKLCVSQWFYQASHRRLLRSVLDQSREGDRASLASRALSAWWVRAAALKRQRGAVALAGAASLREAGPLLRLSLRLWRCQAAAAFSSYTSPVSTQVGDFSSPPFALNESAVLHTPMMMETSPALMDASPLMDAGGHEQRHLDGDSTPPPPPAPRRLLSSNGLQASVSTSLLGSAQCGPSGTPDSKPNAVAAAARPGGVGVQWRAAMWPTPTPAMLLADGPGRMVVSCGPAKLPNNGSLG</sequence>
<dbReference type="Proteomes" id="UP000654075">
    <property type="component" value="Unassembled WGS sequence"/>
</dbReference>
<comment type="caution">
    <text evidence="3">The sequence shown here is derived from an EMBL/GenBank/DDBJ whole genome shotgun (WGS) entry which is preliminary data.</text>
</comment>
<evidence type="ECO:0000313" key="3">
    <source>
        <dbReference type="EMBL" id="CAE8631142.1"/>
    </source>
</evidence>
<feature type="compositionally biased region" description="Polar residues" evidence="2">
    <location>
        <begin position="101"/>
        <end position="112"/>
    </location>
</feature>
<feature type="region of interest" description="Disordered" evidence="2">
    <location>
        <begin position="519"/>
        <end position="551"/>
    </location>
</feature>
<organism evidence="3 4">
    <name type="scientific">Polarella glacialis</name>
    <name type="common">Dinoflagellate</name>
    <dbReference type="NCBI Taxonomy" id="89957"/>
    <lineage>
        <taxon>Eukaryota</taxon>
        <taxon>Sar</taxon>
        <taxon>Alveolata</taxon>
        <taxon>Dinophyceae</taxon>
        <taxon>Suessiales</taxon>
        <taxon>Suessiaceae</taxon>
        <taxon>Polarella</taxon>
    </lineage>
</organism>
<accession>A0A813H0I1</accession>
<evidence type="ECO:0000256" key="1">
    <source>
        <dbReference type="SAM" id="Coils"/>
    </source>
</evidence>
<feature type="coiled-coil region" evidence="1">
    <location>
        <begin position="295"/>
        <end position="368"/>
    </location>
</feature>
<keyword evidence="4" id="KW-1185">Reference proteome</keyword>
<dbReference type="AlphaFoldDB" id="A0A813H0I1"/>
<gene>
    <name evidence="3" type="ORF">PGLA1383_LOCUS47278</name>
</gene>
<feature type="compositionally biased region" description="Basic and acidic residues" evidence="2">
    <location>
        <begin position="527"/>
        <end position="536"/>
    </location>
</feature>
<feature type="compositionally biased region" description="Low complexity" evidence="2">
    <location>
        <begin position="154"/>
        <end position="173"/>
    </location>
</feature>
<dbReference type="EMBL" id="CAJNNV010030048">
    <property type="protein sequence ID" value="CAE8631142.1"/>
    <property type="molecule type" value="Genomic_DNA"/>
</dbReference>
<evidence type="ECO:0008006" key="5">
    <source>
        <dbReference type="Google" id="ProtNLM"/>
    </source>
</evidence>
<protein>
    <recommendedName>
        <fullName evidence="5">Centrosomal protein POC5</fullName>
    </recommendedName>
</protein>
<reference evidence="3" key="1">
    <citation type="submission" date="2021-02" db="EMBL/GenBank/DDBJ databases">
        <authorList>
            <person name="Dougan E. K."/>
            <person name="Rhodes N."/>
            <person name="Thang M."/>
            <person name="Chan C."/>
        </authorList>
    </citation>
    <scope>NUCLEOTIDE SEQUENCE</scope>
</reference>
<proteinExistence type="predicted"/>
<feature type="region of interest" description="Disordered" evidence="2">
    <location>
        <begin position="77"/>
        <end position="115"/>
    </location>
</feature>